<protein>
    <submittedName>
        <fullName evidence="2">Uncharacterized protein</fullName>
    </submittedName>
</protein>
<gene>
    <name evidence="2" type="ORF">MGAL_10B074889</name>
</gene>
<organism evidence="2 3">
    <name type="scientific">Mytilus galloprovincialis</name>
    <name type="common">Mediterranean mussel</name>
    <dbReference type="NCBI Taxonomy" id="29158"/>
    <lineage>
        <taxon>Eukaryota</taxon>
        <taxon>Metazoa</taxon>
        <taxon>Spiralia</taxon>
        <taxon>Lophotrochozoa</taxon>
        <taxon>Mollusca</taxon>
        <taxon>Bivalvia</taxon>
        <taxon>Autobranchia</taxon>
        <taxon>Pteriomorphia</taxon>
        <taxon>Mytilida</taxon>
        <taxon>Mytiloidea</taxon>
        <taxon>Mytilidae</taxon>
        <taxon>Mytilinae</taxon>
        <taxon>Mytilus</taxon>
    </lineage>
</organism>
<comment type="caution">
    <text evidence="2">The sequence shown here is derived from an EMBL/GenBank/DDBJ whole genome shotgun (WGS) entry which is preliminary data.</text>
</comment>
<reference evidence="2" key="1">
    <citation type="submission" date="2018-11" db="EMBL/GenBank/DDBJ databases">
        <authorList>
            <person name="Alioto T."/>
            <person name="Alioto T."/>
        </authorList>
    </citation>
    <scope>NUCLEOTIDE SEQUENCE</scope>
</reference>
<dbReference type="Proteomes" id="UP000596742">
    <property type="component" value="Unassembled WGS sequence"/>
</dbReference>
<dbReference type="AlphaFoldDB" id="A0A8B6D2A6"/>
<dbReference type="EMBL" id="UYJE01002672">
    <property type="protein sequence ID" value="VDI12790.1"/>
    <property type="molecule type" value="Genomic_DNA"/>
</dbReference>
<feature type="region of interest" description="Disordered" evidence="1">
    <location>
        <begin position="50"/>
        <end position="69"/>
    </location>
</feature>
<accession>A0A8B6D2A6</accession>
<evidence type="ECO:0000313" key="3">
    <source>
        <dbReference type="Proteomes" id="UP000596742"/>
    </source>
</evidence>
<name>A0A8B6D2A6_MYTGA</name>
<sequence>MSASGRPSVWDVWEQIVSEPAIKKTSDGYSIEGEDNGNESEIDVVLVSEEEDTIDDEIVPAQEDGHDDTDMNEIIWSEANQDSDITERRPQDGTMKQITRPRIIKNYQGMLS</sequence>
<proteinExistence type="predicted"/>
<evidence type="ECO:0000313" key="2">
    <source>
        <dbReference type="EMBL" id="VDI12790.1"/>
    </source>
</evidence>
<evidence type="ECO:0000256" key="1">
    <source>
        <dbReference type="SAM" id="MobiDB-lite"/>
    </source>
</evidence>
<keyword evidence="3" id="KW-1185">Reference proteome</keyword>
<feature type="region of interest" description="Disordered" evidence="1">
    <location>
        <begin position="77"/>
        <end position="99"/>
    </location>
</feature>